<comment type="similarity">
    <text evidence="1">Belongs to the LysR transcriptional regulatory family.</text>
</comment>
<dbReference type="RefSeq" id="WP_200500798.1">
    <property type="nucleotide sequence ID" value="NZ_JAEDAJ010000001.1"/>
</dbReference>
<keyword evidence="7" id="KW-1185">Reference proteome</keyword>
<organism evidence="6 7">
    <name type="scientific">Brachybacterium halotolerans</name>
    <dbReference type="NCBI Taxonomy" id="2795215"/>
    <lineage>
        <taxon>Bacteria</taxon>
        <taxon>Bacillati</taxon>
        <taxon>Actinomycetota</taxon>
        <taxon>Actinomycetes</taxon>
        <taxon>Micrococcales</taxon>
        <taxon>Dermabacteraceae</taxon>
        <taxon>Brachybacterium</taxon>
    </lineage>
</organism>
<gene>
    <name evidence="6" type="ORF">I8D64_01840</name>
</gene>
<dbReference type="Gene3D" id="3.40.190.290">
    <property type="match status" value="1"/>
</dbReference>
<dbReference type="SUPFAM" id="SSF46785">
    <property type="entry name" value="Winged helix' DNA-binding domain"/>
    <property type="match status" value="1"/>
</dbReference>
<dbReference type="Pfam" id="PF03466">
    <property type="entry name" value="LysR_substrate"/>
    <property type="match status" value="1"/>
</dbReference>
<evidence type="ECO:0000256" key="3">
    <source>
        <dbReference type="ARBA" id="ARBA00023125"/>
    </source>
</evidence>
<dbReference type="InterPro" id="IPR036390">
    <property type="entry name" value="WH_DNA-bd_sf"/>
</dbReference>
<dbReference type="InterPro" id="IPR036388">
    <property type="entry name" value="WH-like_DNA-bd_sf"/>
</dbReference>
<dbReference type="PANTHER" id="PTHR30346:SF29">
    <property type="entry name" value="LYSR SUBSTRATE-BINDING"/>
    <property type="match status" value="1"/>
</dbReference>
<protein>
    <submittedName>
        <fullName evidence="6">LysR family transcriptional regulator</fullName>
    </submittedName>
</protein>
<keyword evidence="3" id="KW-0238">DNA-binding</keyword>
<evidence type="ECO:0000313" key="6">
    <source>
        <dbReference type="EMBL" id="MBK0330145.1"/>
    </source>
</evidence>
<reference evidence="6 7" key="1">
    <citation type="submission" date="2020-12" db="EMBL/GenBank/DDBJ databases">
        <title>Brachybacterium sp. MASK1Z-5, whole genome shotgun sequence.</title>
        <authorList>
            <person name="Tuo L."/>
        </authorList>
    </citation>
    <scope>NUCLEOTIDE SEQUENCE [LARGE SCALE GENOMIC DNA]</scope>
    <source>
        <strain evidence="6 7">MASK1Z-5</strain>
    </source>
</reference>
<evidence type="ECO:0000256" key="1">
    <source>
        <dbReference type="ARBA" id="ARBA00009437"/>
    </source>
</evidence>
<dbReference type="Gene3D" id="1.10.10.10">
    <property type="entry name" value="Winged helix-like DNA-binding domain superfamily/Winged helix DNA-binding domain"/>
    <property type="match status" value="1"/>
</dbReference>
<dbReference type="Pfam" id="PF00126">
    <property type="entry name" value="HTH_1"/>
    <property type="match status" value="1"/>
</dbReference>
<comment type="caution">
    <text evidence="6">The sequence shown here is derived from an EMBL/GenBank/DDBJ whole genome shotgun (WGS) entry which is preliminary data.</text>
</comment>
<keyword evidence="2" id="KW-0805">Transcription regulation</keyword>
<dbReference type="PROSITE" id="PS50931">
    <property type="entry name" value="HTH_LYSR"/>
    <property type="match status" value="1"/>
</dbReference>
<dbReference type="EMBL" id="JAEDAJ010000001">
    <property type="protein sequence ID" value="MBK0330145.1"/>
    <property type="molecule type" value="Genomic_DNA"/>
</dbReference>
<proteinExistence type="inferred from homology"/>
<evidence type="ECO:0000259" key="5">
    <source>
        <dbReference type="PROSITE" id="PS50931"/>
    </source>
</evidence>
<dbReference type="Proteomes" id="UP000612352">
    <property type="component" value="Unassembled WGS sequence"/>
</dbReference>
<evidence type="ECO:0000313" key="7">
    <source>
        <dbReference type="Proteomes" id="UP000612352"/>
    </source>
</evidence>
<sequence>MLHLSRLRTLHELARLGTVGAVARSLSYSPSAVSQQLAQLEKETGTSLTEQVGRRLVLTDAGRVLAEHAAVLLEGVERAESDLAATRPALSGVLRVASFQSVMLSLIPPALTVLSAEHPDLQIEVHQREVEPAYEGLLAHEFDLVLGEEYPGLDEPHRPGVQREPLLEDPLLLAVPSSGPWCDPEGIEDLADASWTADPETVMPGVWVRNHLRGLGVEPRVRFETIDLLLQAHLVRSGHAVAIIPGLVAREHLGSARLLELAGAPRRRVHTAVRSGRRDHPATRALRTALAEAAASLDSAVPPKLS</sequence>
<dbReference type="SUPFAM" id="SSF53850">
    <property type="entry name" value="Periplasmic binding protein-like II"/>
    <property type="match status" value="1"/>
</dbReference>
<dbReference type="InterPro" id="IPR000847">
    <property type="entry name" value="LysR_HTH_N"/>
</dbReference>
<accession>A0ABS1B825</accession>
<dbReference type="InterPro" id="IPR005119">
    <property type="entry name" value="LysR_subst-bd"/>
</dbReference>
<evidence type="ECO:0000256" key="4">
    <source>
        <dbReference type="ARBA" id="ARBA00023163"/>
    </source>
</evidence>
<feature type="domain" description="HTH lysR-type" evidence="5">
    <location>
        <begin position="1"/>
        <end position="59"/>
    </location>
</feature>
<evidence type="ECO:0000256" key="2">
    <source>
        <dbReference type="ARBA" id="ARBA00023015"/>
    </source>
</evidence>
<name>A0ABS1B825_9MICO</name>
<keyword evidence="4" id="KW-0804">Transcription</keyword>
<dbReference type="PANTHER" id="PTHR30346">
    <property type="entry name" value="TRANSCRIPTIONAL DUAL REGULATOR HCAR-RELATED"/>
    <property type="match status" value="1"/>
</dbReference>